<dbReference type="InterPro" id="IPR036638">
    <property type="entry name" value="HLH_DNA-bd_sf"/>
</dbReference>
<dbReference type="GO" id="GO:0000981">
    <property type="term" value="F:DNA-binding transcription factor activity, RNA polymerase II-specific"/>
    <property type="evidence" value="ECO:0007669"/>
    <property type="project" value="TreeGrafter"/>
</dbReference>
<feature type="region of interest" description="Disordered" evidence="7">
    <location>
        <begin position="201"/>
        <end position="248"/>
    </location>
</feature>
<dbReference type="Gene3D" id="4.10.280.10">
    <property type="entry name" value="Helix-loop-helix DNA-binding domain"/>
    <property type="match status" value="1"/>
</dbReference>
<dbReference type="AlphaFoldDB" id="A0AAD8NVB2"/>
<dbReference type="CDD" id="cd11393">
    <property type="entry name" value="bHLH_AtbHLH_like"/>
    <property type="match status" value="1"/>
</dbReference>
<feature type="region of interest" description="Disordered" evidence="7">
    <location>
        <begin position="310"/>
        <end position="329"/>
    </location>
</feature>
<evidence type="ECO:0000313" key="10">
    <source>
        <dbReference type="Proteomes" id="UP001229421"/>
    </source>
</evidence>
<organism evidence="9 10">
    <name type="scientific">Tagetes erecta</name>
    <name type="common">African marigold</name>
    <dbReference type="NCBI Taxonomy" id="13708"/>
    <lineage>
        <taxon>Eukaryota</taxon>
        <taxon>Viridiplantae</taxon>
        <taxon>Streptophyta</taxon>
        <taxon>Embryophyta</taxon>
        <taxon>Tracheophyta</taxon>
        <taxon>Spermatophyta</taxon>
        <taxon>Magnoliopsida</taxon>
        <taxon>eudicotyledons</taxon>
        <taxon>Gunneridae</taxon>
        <taxon>Pentapetalae</taxon>
        <taxon>asterids</taxon>
        <taxon>campanulids</taxon>
        <taxon>Asterales</taxon>
        <taxon>Asteraceae</taxon>
        <taxon>Asteroideae</taxon>
        <taxon>Heliantheae alliance</taxon>
        <taxon>Tageteae</taxon>
        <taxon>Tagetes</taxon>
    </lineage>
</organism>
<dbReference type="Proteomes" id="UP001229421">
    <property type="component" value="Unassembled WGS sequence"/>
</dbReference>
<keyword evidence="10" id="KW-1185">Reference proteome</keyword>
<dbReference type="GO" id="GO:0005634">
    <property type="term" value="C:nucleus"/>
    <property type="evidence" value="ECO:0007669"/>
    <property type="project" value="UniProtKB-SubCell"/>
</dbReference>
<protein>
    <recommendedName>
        <fullName evidence="8">BHLH domain-containing protein</fullName>
    </recommendedName>
</protein>
<dbReference type="PANTHER" id="PTHR16223:SF373">
    <property type="entry name" value="MYC-TYPE, BASIC HELIX-LOOP-HELIX (BHLH) DOMAIN-CONTAINING PROTEIN-RELATED"/>
    <property type="match status" value="1"/>
</dbReference>
<evidence type="ECO:0000256" key="4">
    <source>
        <dbReference type="ARBA" id="ARBA00023125"/>
    </source>
</evidence>
<gene>
    <name evidence="9" type="ORF">QVD17_17914</name>
</gene>
<dbReference type="InterPro" id="IPR045239">
    <property type="entry name" value="bHLH95_bHLH"/>
</dbReference>
<evidence type="ECO:0000256" key="1">
    <source>
        <dbReference type="ARBA" id="ARBA00004123"/>
    </source>
</evidence>
<keyword evidence="5" id="KW-0804">Transcription</keyword>
<dbReference type="PANTHER" id="PTHR16223">
    <property type="entry name" value="TRANSCRIPTION FACTOR BHLH83-RELATED"/>
    <property type="match status" value="1"/>
</dbReference>
<comment type="caution">
    <text evidence="9">The sequence shown here is derived from an EMBL/GenBank/DDBJ whole genome shotgun (WGS) entry which is preliminary data.</text>
</comment>
<dbReference type="EMBL" id="JAUHHV010000005">
    <property type="protein sequence ID" value="KAK1422628.1"/>
    <property type="molecule type" value="Genomic_DNA"/>
</dbReference>
<dbReference type="SUPFAM" id="SSF47459">
    <property type="entry name" value="HLH, helix-loop-helix DNA-binding domain"/>
    <property type="match status" value="1"/>
</dbReference>
<dbReference type="InterPro" id="IPR011598">
    <property type="entry name" value="bHLH_dom"/>
</dbReference>
<sequence length="364" mass="40166">MAEEFQAEVCGGTWWTPPRSAFNNSSFTSNHGGCWQNDFINMKTRSANESSGTTISPDTAFQMMGSSPSTTTSWNQALLVNGTTDQGSYNQTLSEILNNASTFDMNQEQTSSFITSSGDCTGNLVTSASYGYPSSLLQNLEQPLYDFQPNLDDIDTVSSMPKQHILGGLHLANKTPFWNASPMDLNDNRARYSASRQSRFVSSMYDEKPNSPNIKSQSKEIRDLGSSVKKSSAEPTFKRPRLETPSPLPTFKVRKEKLGDRVTALQQLVSPFGKTDTASVLHEAIEYIKLLHDQVNVLSSSYMKSGANMQGQQMNDKMKDSPDGANHQDLRSRGLCLVPVSSTFPVATDTTPDYWTSNFGSTFR</sequence>
<comment type="subunit">
    <text evidence="2">Homodimer.</text>
</comment>
<evidence type="ECO:0000256" key="3">
    <source>
        <dbReference type="ARBA" id="ARBA00023015"/>
    </source>
</evidence>
<keyword evidence="3" id="KW-0805">Transcription regulation</keyword>
<feature type="compositionally biased region" description="Basic and acidic residues" evidence="7">
    <location>
        <begin position="316"/>
        <end position="329"/>
    </location>
</feature>
<dbReference type="FunFam" id="4.10.280.10:FF:000032">
    <property type="entry name" value="Transcription factor bHLH123 family"/>
    <property type="match status" value="1"/>
</dbReference>
<accession>A0AAD8NVB2</accession>
<dbReference type="GO" id="GO:0046983">
    <property type="term" value="F:protein dimerization activity"/>
    <property type="evidence" value="ECO:0007669"/>
    <property type="project" value="InterPro"/>
</dbReference>
<keyword evidence="4" id="KW-0238">DNA-binding</keyword>
<dbReference type="InterPro" id="IPR045843">
    <property type="entry name" value="IND-like"/>
</dbReference>
<evidence type="ECO:0000259" key="8">
    <source>
        <dbReference type="PROSITE" id="PS50888"/>
    </source>
</evidence>
<name>A0AAD8NVB2_TARER</name>
<evidence type="ECO:0000256" key="2">
    <source>
        <dbReference type="ARBA" id="ARBA00011738"/>
    </source>
</evidence>
<comment type="subcellular location">
    <subcellularLocation>
        <location evidence="1">Nucleus</location>
    </subcellularLocation>
</comment>
<feature type="domain" description="BHLH" evidence="8">
    <location>
        <begin position="242"/>
        <end position="291"/>
    </location>
</feature>
<evidence type="ECO:0000256" key="6">
    <source>
        <dbReference type="ARBA" id="ARBA00023242"/>
    </source>
</evidence>
<reference evidence="9" key="1">
    <citation type="journal article" date="2023" name="bioRxiv">
        <title>Improved chromosome-level genome assembly for marigold (Tagetes erecta).</title>
        <authorList>
            <person name="Jiang F."/>
            <person name="Yuan L."/>
            <person name="Wang S."/>
            <person name="Wang H."/>
            <person name="Xu D."/>
            <person name="Wang A."/>
            <person name="Fan W."/>
        </authorList>
    </citation>
    <scope>NUCLEOTIDE SEQUENCE</scope>
    <source>
        <strain evidence="9">WSJ</strain>
        <tissue evidence="9">Leaf</tissue>
    </source>
</reference>
<proteinExistence type="predicted"/>
<keyword evidence="6" id="KW-0539">Nucleus</keyword>
<evidence type="ECO:0000313" key="9">
    <source>
        <dbReference type="EMBL" id="KAK1422628.1"/>
    </source>
</evidence>
<dbReference type="GO" id="GO:0000978">
    <property type="term" value="F:RNA polymerase II cis-regulatory region sequence-specific DNA binding"/>
    <property type="evidence" value="ECO:0007669"/>
    <property type="project" value="TreeGrafter"/>
</dbReference>
<evidence type="ECO:0000256" key="7">
    <source>
        <dbReference type="SAM" id="MobiDB-lite"/>
    </source>
</evidence>
<dbReference type="PROSITE" id="PS50888">
    <property type="entry name" value="BHLH"/>
    <property type="match status" value="1"/>
</dbReference>
<evidence type="ECO:0000256" key="5">
    <source>
        <dbReference type="ARBA" id="ARBA00023163"/>
    </source>
</evidence>